<name>A0A1L3ZUD8_9SPHN</name>
<evidence type="ECO:0000313" key="2">
    <source>
        <dbReference type="EMBL" id="API59253.1"/>
    </source>
</evidence>
<dbReference type="RefSeq" id="WP_072596802.1">
    <property type="nucleotide sequence ID" value="NZ_CP018221.1"/>
</dbReference>
<feature type="region of interest" description="Disordered" evidence="1">
    <location>
        <begin position="303"/>
        <end position="328"/>
    </location>
</feature>
<dbReference type="KEGG" id="sphj:BSL82_07965"/>
<dbReference type="Proteomes" id="UP000182063">
    <property type="component" value="Chromosome"/>
</dbReference>
<dbReference type="AlphaFoldDB" id="A0A1L3ZUD8"/>
<keyword evidence="3" id="KW-1185">Reference proteome</keyword>
<evidence type="ECO:0000313" key="3">
    <source>
        <dbReference type="Proteomes" id="UP000182063"/>
    </source>
</evidence>
<proteinExistence type="predicted"/>
<dbReference type="STRING" id="1921510.BSL82_07965"/>
<reference evidence="3" key="1">
    <citation type="submission" date="2016-11" db="EMBL/GenBank/DDBJ databases">
        <title>Complete Genome Sequence of alachlor-degrading Sphingomonas sp. strain JJ-A5.</title>
        <authorList>
            <person name="Lee H."/>
            <person name="Ka J.-O."/>
        </authorList>
    </citation>
    <scope>NUCLEOTIDE SEQUENCE [LARGE SCALE GENOMIC DNA]</scope>
    <source>
        <strain evidence="3">JJ-A5</strain>
    </source>
</reference>
<evidence type="ECO:0000256" key="1">
    <source>
        <dbReference type="SAM" id="MobiDB-lite"/>
    </source>
</evidence>
<feature type="compositionally biased region" description="Acidic residues" evidence="1">
    <location>
        <begin position="306"/>
        <end position="318"/>
    </location>
</feature>
<dbReference type="EMBL" id="CP018221">
    <property type="protein sequence ID" value="API59253.1"/>
    <property type="molecule type" value="Genomic_DNA"/>
</dbReference>
<dbReference type="OrthoDB" id="7057670at2"/>
<sequence length="363" mass="39722">MNVGEIERLANWYLEYFQPLSKSYQRLIAPIQHNASQPNKQPFETQLTNVLNYLRGMDFEVLSLQQIRLLDQLGVSRFLGIEGANFIEATIKSSNYDPATALSELNAAFSALSTAGKHFDAFLNALNGLNLRNAGPEDDGDLITIRVGFQKEAAINNLTEWKDSAKDWYDIVRGLALASNEAPEETRVVGATTGSIILILAGTAAVTAMLAIISKHVAGVAKDGLEVLNLMEDLRQKKLLTTTMEQELQSLIETRKIDALDTILGELKPLLADANGDKIPALKNSIKKLLTFNEKGGNVDFVAPDGGEDDEEANFEGNEESRPEKGNAALSAAREAIRGYQAVREQLKMLSYQRSPAERGEGA</sequence>
<accession>A0A1L3ZUD8</accession>
<protein>
    <submittedName>
        <fullName evidence="2">Uncharacterized protein</fullName>
    </submittedName>
</protein>
<organism evidence="2 3">
    <name type="scientific">Tardibacter chloracetimidivorans</name>
    <dbReference type="NCBI Taxonomy" id="1921510"/>
    <lineage>
        <taxon>Bacteria</taxon>
        <taxon>Pseudomonadati</taxon>
        <taxon>Pseudomonadota</taxon>
        <taxon>Alphaproteobacteria</taxon>
        <taxon>Sphingomonadales</taxon>
        <taxon>Sphingomonadaceae</taxon>
        <taxon>Tardibacter</taxon>
    </lineage>
</organism>
<gene>
    <name evidence="2" type="ORF">BSL82_07965</name>
</gene>